<dbReference type="InterPro" id="IPR052902">
    <property type="entry name" value="ABC-2_transporter"/>
</dbReference>
<dbReference type="PANTHER" id="PTHR43027:SF1">
    <property type="entry name" value="DOXORUBICIN RESISTANCE ABC TRANSPORTER PERMEASE PROTEIN DRRC-RELATED"/>
    <property type="match status" value="1"/>
</dbReference>
<feature type="transmembrane region" description="Helical" evidence="5">
    <location>
        <begin position="20"/>
        <end position="41"/>
    </location>
</feature>
<keyword evidence="2 5" id="KW-0812">Transmembrane</keyword>
<feature type="transmembrane region" description="Helical" evidence="5">
    <location>
        <begin position="296"/>
        <end position="320"/>
    </location>
</feature>
<feature type="transmembrane region" description="Helical" evidence="5">
    <location>
        <begin position="358"/>
        <end position="377"/>
    </location>
</feature>
<feature type="transmembrane region" description="Helical" evidence="5">
    <location>
        <begin position="260"/>
        <end position="289"/>
    </location>
</feature>
<protein>
    <recommendedName>
        <fullName evidence="6">ABC-2 type transporter transmembrane domain-containing protein</fullName>
    </recommendedName>
</protein>
<evidence type="ECO:0000259" key="6">
    <source>
        <dbReference type="Pfam" id="PF12698"/>
    </source>
</evidence>
<dbReference type="EMBL" id="JALP01000049">
    <property type="protein sequence ID" value="THG91745.1"/>
    <property type="molecule type" value="Genomic_DNA"/>
</dbReference>
<evidence type="ECO:0000313" key="10">
    <source>
        <dbReference type="Proteomes" id="UP000297014"/>
    </source>
</evidence>
<feature type="transmembrane region" description="Helical" evidence="5">
    <location>
        <begin position="389"/>
        <end position="408"/>
    </location>
</feature>
<dbReference type="STRING" id="1218173.BALCAV_0209970"/>
<dbReference type="eggNOG" id="COG0842">
    <property type="taxonomic scope" value="Bacteria"/>
</dbReference>
<dbReference type="InterPro" id="IPR013525">
    <property type="entry name" value="ABC2_TM"/>
</dbReference>
<keyword evidence="3 5" id="KW-1133">Transmembrane helix</keyword>
<evidence type="ECO:0000256" key="5">
    <source>
        <dbReference type="SAM" id="Phobius"/>
    </source>
</evidence>
<evidence type="ECO:0000256" key="1">
    <source>
        <dbReference type="ARBA" id="ARBA00004141"/>
    </source>
</evidence>
<accession>A0A094WKV0</accession>
<feature type="transmembrane region" description="Helical" evidence="5">
    <location>
        <begin position="219"/>
        <end position="240"/>
    </location>
</feature>
<comment type="subcellular location">
    <subcellularLocation>
        <location evidence="1">Membrane</location>
        <topology evidence="1">Multi-pass membrane protein</topology>
    </subcellularLocation>
</comment>
<dbReference type="OrthoDB" id="3078158at2"/>
<reference evidence="8 10" key="2">
    <citation type="submission" date="2014-01" db="EMBL/GenBank/DDBJ databases">
        <title>Draft genome sequencing of Bacillus alcalophilus CGMCC 1.3604.</title>
        <authorList>
            <person name="Yang J."/>
            <person name="Diao L."/>
            <person name="Yang S."/>
        </authorList>
    </citation>
    <scope>NUCLEOTIDE SEQUENCE [LARGE SCALE GENOMIC DNA]</scope>
    <source>
        <strain evidence="8 10">CGMCC 1.3604</strain>
    </source>
</reference>
<dbReference type="GO" id="GO:0016020">
    <property type="term" value="C:membrane"/>
    <property type="evidence" value="ECO:0007669"/>
    <property type="project" value="UniProtKB-SubCell"/>
</dbReference>
<keyword evidence="4 5" id="KW-0472">Membrane</keyword>
<dbReference type="Proteomes" id="UP000002754">
    <property type="component" value="Unassembled WGS sequence"/>
</dbReference>
<organism evidence="7 9">
    <name type="scientific">Alkalihalobacillus alcalophilus ATCC 27647 = CGMCC 1.3604</name>
    <dbReference type="NCBI Taxonomy" id="1218173"/>
    <lineage>
        <taxon>Bacteria</taxon>
        <taxon>Bacillati</taxon>
        <taxon>Bacillota</taxon>
        <taxon>Bacilli</taxon>
        <taxon>Bacillales</taxon>
        <taxon>Bacillaceae</taxon>
        <taxon>Alkalihalobacillus</taxon>
    </lineage>
</organism>
<dbReference type="GO" id="GO:0140359">
    <property type="term" value="F:ABC-type transporter activity"/>
    <property type="evidence" value="ECO:0007669"/>
    <property type="project" value="InterPro"/>
</dbReference>
<evidence type="ECO:0000313" key="7">
    <source>
        <dbReference type="EMBL" id="KGA97486.1"/>
    </source>
</evidence>
<evidence type="ECO:0000256" key="3">
    <source>
        <dbReference type="ARBA" id="ARBA00022989"/>
    </source>
</evidence>
<proteinExistence type="predicted"/>
<dbReference type="Pfam" id="PF12698">
    <property type="entry name" value="ABC2_membrane_3"/>
    <property type="match status" value="1"/>
</dbReference>
<dbReference type="Proteomes" id="UP000297014">
    <property type="component" value="Unassembled WGS sequence"/>
</dbReference>
<feature type="domain" description="ABC-2 type transporter transmembrane" evidence="6">
    <location>
        <begin position="22"/>
        <end position="406"/>
    </location>
</feature>
<evidence type="ECO:0000256" key="2">
    <source>
        <dbReference type="ARBA" id="ARBA00022692"/>
    </source>
</evidence>
<sequence>MFFALIKKDLKLILHDRMELLVLLLMPVVLIGILGTAIGNIGGSEDRAMLHLAVVEEEDLQESLNQYKAILESRGLEAEQIKSILDEARAFSIPEILREEMFTEEEFMVQFNEETSVEKAIDSEQYAGIFIVERGYRIAFWDYLFFQSGELLPLSITVNENRIYLSIIEQMMNHFFQQIHFELELTFLNEHVDSSLLNDPKNFKEEIVVTNRLISGFDYYAVGMVTMFVLFGTSFVASYAMTEKFSHIFMRLKVANLPFIYYMLTKWLSSFIIAFLQISIIFIFSYFVYQVSWDNIGLFLIVSSCLSLMVGGITTVLTAINFLTNSYRAVSAFSYVGVALLSFIGGSFGYVHSYSPVLANIAGFTPNGVAMEGYFVAMVGGTLKDISSIFPTVILFSFFCFVVSLLIFTRRGDVQ</sequence>
<feature type="transmembrane region" description="Helical" evidence="5">
    <location>
        <begin position="332"/>
        <end position="351"/>
    </location>
</feature>
<comment type="caution">
    <text evidence="7">The sequence shown here is derived from an EMBL/GenBank/DDBJ whole genome shotgun (WGS) entry which is preliminary data.</text>
</comment>
<evidence type="ECO:0000313" key="8">
    <source>
        <dbReference type="EMBL" id="THG91745.1"/>
    </source>
</evidence>
<dbReference type="EMBL" id="ALPT02000028">
    <property type="protein sequence ID" value="KGA97486.1"/>
    <property type="molecule type" value="Genomic_DNA"/>
</dbReference>
<evidence type="ECO:0000256" key="4">
    <source>
        <dbReference type="ARBA" id="ARBA00023136"/>
    </source>
</evidence>
<gene>
    <name evidence="8" type="ORF">AJ85_01960</name>
    <name evidence="7" type="ORF">BALCAV_0209970</name>
</gene>
<dbReference type="AlphaFoldDB" id="A0A094WKV0"/>
<reference evidence="7 9" key="1">
    <citation type="journal article" date="2014" name="Genome Announc.">
        <title>Draft Genome Sequence of Bacillus alcalophilus AV1934, a Classic Alkaliphile Isolated from Human Feces in 1934.</title>
        <authorList>
            <person name="Attie O."/>
            <person name="Jayaprakash A."/>
            <person name="Shah H."/>
            <person name="Paulsen I.T."/>
            <person name="Morino M."/>
            <person name="Takahashi Y."/>
            <person name="Narumi I."/>
            <person name="Sachidanandam R."/>
            <person name="Satoh K."/>
            <person name="Ito M."/>
            <person name="Krulwich T.A."/>
        </authorList>
    </citation>
    <scope>NUCLEOTIDE SEQUENCE [LARGE SCALE GENOMIC DNA]</scope>
    <source>
        <strain evidence="7 9">AV1934</strain>
    </source>
</reference>
<dbReference type="RefSeq" id="WP_003321443.1">
    <property type="nucleotide sequence ID" value="NZ_ALPT02000028.1"/>
</dbReference>
<keyword evidence="9" id="KW-1185">Reference proteome</keyword>
<name>A0A094WKV0_ALKAL</name>
<evidence type="ECO:0000313" key="9">
    <source>
        <dbReference type="Proteomes" id="UP000002754"/>
    </source>
</evidence>
<dbReference type="PANTHER" id="PTHR43027">
    <property type="entry name" value="DOXORUBICIN RESISTANCE ABC TRANSPORTER PERMEASE PROTEIN DRRC-RELATED"/>
    <property type="match status" value="1"/>
</dbReference>